<keyword evidence="6" id="KW-1185">Reference proteome</keyword>
<dbReference type="PANTHER" id="PTHR12876">
    <property type="entry name" value="N4BP1-RELATED"/>
    <property type="match status" value="1"/>
</dbReference>
<dbReference type="InterPro" id="IPR051101">
    <property type="entry name" value="ZC3H12/N4BP1_RNase_Reg"/>
</dbReference>
<dbReference type="InterPro" id="IPR021869">
    <property type="entry name" value="RNase_Zc3h12_NYN"/>
</dbReference>
<evidence type="ECO:0000259" key="3">
    <source>
        <dbReference type="Pfam" id="PF11977"/>
    </source>
</evidence>
<dbReference type="Pfam" id="PF11977">
    <property type="entry name" value="RNase_Zc3h12a"/>
    <property type="match status" value="1"/>
</dbReference>
<dbReference type="InParanoid" id="A0A668A252"/>
<reference evidence="5" key="3">
    <citation type="submission" date="2025-09" db="UniProtKB">
        <authorList>
            <consortium name="Ensembl"/>
        </authorList>
    </citation>
    <scope>IDENTIFICATION</scope>
</reference>
<evidence type="ECO:0000313" key="6">
    <source>
        <dbReference type="Proteomes" id="UP000472263"/>
    </source>
</evidence>
<evidence type="ECO:0000256" key="2">
    <source>
        <dbReference type="SAM" id="MobiDB-lite"/>
    </source>
</evidence>
<dbReference type="AlphaFoldDB" id="A0A668A252"/>
<sequence>MCSRFPRLLQYTFVGDHFMVPDDPLGRGGPHLDDFLRSKHRQGGALMSQRPGRGQGRGGHQQRQRGGGGAGMELDAVRSPEETARLREALCQVFPGQESMVTLVLQSYATERDINALSDLMLEEQRN</sequence>
<dbReference type="PANTHER" id="PTHR12876:SF28">
    <property type="entry name" value="PROTEIN KHNYN"/>
    <property type="match status" value="1"/>
</dbReference>
<evidence type="ECO:0000313" key="5">
    <source>
        <dbReference type="Ensembl" id="ENSMMDP00005047352.1"/>
    </source>
</evidence>
<protein>
    <submittedName>
        <fullName evidence="5">Uncharacterized protein</fullName>
    </submittedName>
</protein>
<name>A0A668A252_9TELE</name>
<organism evidence="5 6">
    <name type="scientific">Myripristis murdjan</name>
    <name type="common">pinecone soldierfish</name>
    <dbReference type="NCBI Taxonomy" id="586833"/>
    <lineage>
        <taxon>Eukaryota</taxon>
        <taxon>Metazoa</taxon>
        <taxon>Chordata</taxon>
        <taxon>Craniata</taxon>
        <taxon>Vertebrata</taxon>
        <taxon>Euteleostomi</taxon>
        <taxon>Actinopterygii</taxon>
        <taxon>Neopterygii</taxon>
        <taxon>Teleostei</taxon>
        <taxon>Neoteleostei</taxon>
        <taxon>Acanthomorphata</taxon>
        <taxon>Holocentriformes</taxon>
        <taxon>Holocentridae</taxon>
        <taxon>Myripristis</taxon>
    </lineage>
</organism>
<reference evidence="5" key="1">
    <citation type="submission" date="2019-06" db="EMBL/GenBank/DDBJ databases">
        <authorList>
            <consortium name="Wellcome Sanger Institute Data Sharing"/>
        </authorList>
    </citation>
    <scope>NUCLEOTIDE SEQUENCE [LARGE SCALE GENOMIC DNA]</scope>
</reference>
<evidence type="ECO:0000256" key="1">
    <source>
        <dbReference type="ARBA" id="ARBA00038274"/>
    </source>
</evidence>
<dbReference type="Pfam" id="PF23054">
    <property type="entry name" value="UBA_N4BP1_C"/>
    <property type="match status" value="1"/>
</dbReference>
<evidence type="ECO:0000259" key="4">
    <source>
        <dbReference type="Pfam" id="PF23054"/>
    </source>
</evidence>
<feature type="region of interest" description="Disordered" evidence="2">
    <location>
        <begin position="25"/>
        <end position="81"/>
    </location>
</feature>
<dbReference type="Gene3D" id="3.40.50.11980">
    <property type="match status" value="1"/>
</dbReference>
<dbReference type="GeneTree" id="ENSGT00990000210586"/>
<dbReference type="GO" id="GO:0005634">
    <property type="term" value="C:nucleus"/>
    <property type="evidence" value="ECO:0007669"/>
    <property type="project" value="TreeGrafter"/>
</dbReference>
<dbReference type="GO" id="GO:0003729">
    <property type="term" value="F:mRNA binding"/>
    <property type="evidence" value="ECO:0007669"/>
    <property type="project" value="TreeGrafter"/>
</dbReference>
<feature type="domain" description="RNase NYN" evidence="3">
    <location>
        <begin position="7"/>
        <end position="34"/>
    </location>
</feature>
<dbReference type="InterPro" id="IPR056578">
    <property type="entry name" value="UBA_N4BP1_C"/>
</dbReference>
<dbReference type="Proteomes" id="UP000472263">
    <property type="component" value="Chromosome 18"/>
</dbReference>
<feature type="domain" description="N4BP1 C-terminal UBA" evidence="4">
    <location>
        <begin position="78"/>
        <end position="123"/>
    </location>
</feature>
<proteinExistence type="inferred from homology"/>
<dbReference type="GO" id="GO:0036464">
    <property type="term" value="C:cytoplasmic ribonucleoprotein granule"/>
    <property type="evidence" value="ECO:0007669"/>
    <property type="project" value="TreeGrafter"/>
</dbReference>
<dbReference type="GO" id="GO:0004521">
    <property type="term" value="F:RNA endonuclease activity"/>
    <property type="evidence" value="ECO:0007669"/>
    <property type="project" value="TreeGrafter"/>
</dbReference>
<feature type="compositionally biased region" description="Gly residues" evidence="2">
    <location>
        <begin position="53"/>
        <end position="71"/>
    </location>
</feature>
<dbReference type="Ensembl" id="ENSMMDT00005048295.1">
    <property type="protein sequence ID" value="ENSMMDP00005047352.1"/>
    <property type="gene ID" value="ENSMMDG00005021606.1"/>
</dbReference>
<reference evidence="5" key="2">
    <citation type="submission" date="2025-08" db="UniProtKB">
        <authorList>
            <consortium name="Ensembl"/>
        </authorList>
    </citation>
    <scope>IDENTIFICATION</scope>
</reference>
<comment type="similarity">
    <text evidence="1">Belongs to the N4BP1 family.</text>
</comment>
<accession>A0A668A252</accession>